<feature type="domain" description="RES" evidence="1">
    <location>
        <begin position="14"/>
        <end position="140"/>
    </location>
</feature>
<name>A0A3M9NCV8_9BACT</name>
<accession>A0A3M9NCV8</accession>
<sequence>MIVYRVGRTKHSRDLSGEGAKINGGRWNRKGIPCVYTSESRALSLLEYTVNVNIEEIPRALSMASIEIPDSDILVLQASSLPGDWKAVPAPSSTKDFGSRLLQTSGKSVLKIPSSILDQEYNYILNPLITPNLFKIIEIKDLVYDVRIKIV</sequence>
<keyword evidence="3" id="KW-1185">Reference proteome</keyword>
<comment type="caution">
    <text evidence="2">The sequence shown here is derived from an EMBL/GenBank/DDBJ whole genome shotgun (WGS) entry which is preliminary data.</text>
</comment>
<reference evidence="2 3" key="1">
    <citation type="submission" date="2018-11" db="EMBL/GenBank/DDBJ databases">
        <title>Draft genome sequence of Ferruginibacter sp. BO-59.</title>
        <authorList>
            <person name="Im W.T."/>
        </authorList>
    </citation>
    <scope>NUCLEOTIDE SEQUENCE [LARGE SCALE GENOMIC DNA]</scope>
    <source>
        <strain evidence="2 3">BO-59</strain>
    </source>
</reference>
<proteinExistence type="predicted"/>
<dbReference type="Pfam" id="PF08808">
    <property type="entry name" value="RES"/>
    <property type="match status" value="1"/>
</dbReference>
<dbReference type="SMART" id="SM00953">
    <property type="entry name" value="RES"/>
    <property type="match status" value="1"/>
</dbReference>
<dbReference type="Proteomes" id="UP000267223">
    <property type="component" value="Unassembled WGS sequence"/>
</dbReference>
<dbReference type="OrthoDB" id="9789501at2"/>
<evidence type="ECO:0000313" key="2">
    <source>
        <dbReference type="EMBL" id="RNI35650.1"/>
    </source>
</evidence>
<dbReference type="EMBL" id="RJJR01000009">
    <property type="protein sequence ID" value="RNI35650.1"/>
    <property type="molecule type" value="Genomic_DNA"/>
</dbReference>
<evidence type="ECO:0000313" key="3">
    <source>
        <dbReference type="Proteomes" id="UP000267223"/>
    </source>
</evidence>
<gene>
    <name evidence="2" type="ORF">EFY79_11840</name>
</gene>
<protein>
    <submittedName>
        <fullName evidence="2">RES domain-containing protein</fullName>
    </submittedName>
</protein>
<dbReference type="RefSeq" id="WP_123120930.1">
    <property type="nucleotide sequence ID" value="NZ_RJJR01000009.1"/>
</dbReference>
<dbReference type="AlphaFoldDB" id="A0A3M9NCV8"/>
<dbReference type="InterPro" id="IPR014914">
    <property type="entry name" value="RES_dom"/>
</dbReference>
<evidence type="ECO:0000259" key="1">
    <source>
        <dbReference type="SMART" id="SM00953"/>
    </source>
</evidence>
<organism evidence="2 3">
    <name type="scientific">Hanamia caeni</name>
    <dbReference type="NCBI Taxonomy" id="2294116"/>
    <lineage>
        <taxon>Bacteria</taxon>
        <taxon>Pseudomonadati</taxon>
        <taxon>Bacteroidota</taxon>
        <taxon>Chitinophagia</taxon>
        <taxon>Chitinophagales</taxon>
        <taxon>Chitinophagaceae</taxon>
        <taxon>Hanamia</taxon>
    </lineage>
</organism>